<organism evidence="1 2">
    <name type="scientific">Bacillus cereus ISP2954</name>
    <dbReference type="NCBI Taxonomy" id="1053215"/>
    <lineage>
        <taxon>Bacteria</taxon>
        <taxon>Bacillati</taxon>
        <taxon>Bacillota</taxon>
        <taxon>Bacilli</taxon>
        <taxon>Bacillales</taxon>
        <taxon>Bacillaceae</taxon>
        <taxon>Bacillus</taxon>
        <taxon>Bacillus cereus group</taxon>
    </lineage>
</organism>
<accession>A0A9W5VHL1</accession>
<name>A0A9W5VHL1_BACCE</name>
<dbReference type="AlphaFoldDB" id="A0A9W5VHL1"/>
<proteinExistence type="predicted"/>
<evidence type="ECO:0000313" key="1">
    <source>
        <dbReference type="EMBL" id="EOP73999.1"/>
    </source>
</evidence>
<evidence type="ECO:0000313" key="2">
    <source>
        <dbReference type="Proteomes" id="UP000013989"/>
    </source>
</evidence>
<dbReference type="RefSeq" id="WP_000670920.1">
    <property type="nucleotide sequence ID" value="NZ_KB976789.1"/>
</dbReference>
<gene>
    <name evidence="1" type="ORF">IGU_05762</name>
</gene>
<comment type="caution">
    <text evidence="1">The sequence shown here is derived from an EMBL/GenBank/DDBJ whole genome shotgun (WGS) entry which is preliminary data.</text>
</comment>
<dbReference type="EMBL" id="AHEJ01000013">
    <property type="protein sequence ID" value="EOP73999.1"/>
    <property type="molecule type" value="Genomic_DNA"/>
</dbReference>
<sequence length="69" mass="8181">MKFLVLKFDDILKMTSANERDILEGISRKIECEREKQGRNPQPKYYVVNQDEPYAEEVLNIIKKHEGEI</sequence>
<protein>
    <submittedName>
        <fullName evidence="1">Uncharacterized protein</fullName>
    </submittedName>
</protein>
<reference evidence="1 2" key="1">
    <citation type="submission" date="2012-12" db="EMBL/GenBank/DDBJ databases">
        <title>The Genome Sequence of Bacillus cereus ISP2954.</title>
        <authorList>
            <consortium name="The Broad Institute Genome Sequencing Platform"/>
            <consortium name="The Broad Institute Genome Sequencing Center for Infectious Disease"/>
            <person name="Feldgarden M."/>
            <person name="Van der Auwera G.A."/>
            <person name="Mahillon J."/>
            <person name="Duprez V."/>
            <person name="Timmery S."/>
            <person name="Mattelet C."/>
            <person name="Dierick K."/>
            <person name="Sun M."/>
            <person name="Yu Z."/>
            <person name="Zhu L."/>
            <person name="Hu X."/>
            <person name="Shank E.B."/>
            <person name="Swiecicka I."/>
            <person name="Hansen B.M."/>
            <person name="Andrup L."/>
            <person name="Walker B."/>
            <person name="Young S.K."/>
            <person name="Zeng Q."/>
            <person name="Gargeya S."/>
            <person name="Fitzgerald M."/>
            <person name="Haas B."/>
            <person name="Abouelleil A."/>
            <person name="Alvarado L."/>
            <person name="Arachchi H.M."/>
            <person name="Berlin A.M."/>
            <person name="Chapman S.B."/>
            <person name="Dewar J."/>
            <person name="Goldberg J."/>
            <person name="Griggs A."/>
            <person name="Gujja S."/>
            <person name="Hansen M."/>
            <person name="Howarth C."/>
            <person name="Imamovic A."/>
            <person name="Larimer J."/>
            <person name="McCowan C."/>
            <person name="Murphy C."/>
            <person name="Neiman D."/>
            <person name="Pearson M."/>
            <person name="Priest M."/>
            <person name="Roberts A."/>
            <person name="Saif S."/>
            <person name="Shea T."/>
            <person name="Sisk P."/>
            <person name="Sykes S."/>
            <person name="Wortman J."/>
            <person name="Nusbaum C."/>
            <person name="Birren B."/>
        </authorList>
    </citation>
    <scope>NUCLEOTIDE SEQUENCE [LARGE SCALE GENOMIC DNA]</scope>
    <source>
        <strain evidence="1 2">ISP2954</strain>
    </source>
</reference>
<dbReference type="Proteomes" id="UP000013989">
    <property type="component" value="Unassembled WGS sequence"/>
</dbReference>